<reference evidence="2" key="1">
    <citation type="journal article" date="2022" name="Front. Genet.">
        <title>Chromosome-Scale Assembly of the Dendrobium nobile Genome Provides Insights Into the Molecular Mechanism of the Biosynthesis of the Medicinal Active Ingredient of Dendrobium.</title>
        <authorList>
            <person name="Xu Q."/>
            <person name="Niu S.-C."/>
            <person name="Li K.-L."/>
            <person name="Zheng P.-J."/>
            <person name="Zhang X.-J."/>
            <person name="Jia Y."/>
            <person name="Liu Y."/>
            <person name="Niu Y.-X."/>
            <person name="Yu L.-H."/>
            <person name="Chen D.-F."/>
            <person name="Zhang G.-Q."/>
        </authorList>
    </citation>
    <scope>NUCLEOTIDE SEQUENCE</scope>
    <source>
        <tissue evidence="2">Leaf</tissue>
    </source>
</reference>
<name>A0A8T3AHG5_DENNO</name>
<dbReference type="AlphaFoldDB" id="A0A8T3AHG5"/>
<evidence type="ECO:0000313" key="2">
    <source>
        <dbReference type="EMBL" id="KAI0495570.1"/>
    </source>
</evidence>
<sequence length="109" mass="12864">MFQNSLQEIYIFLQYIKQFAVPYVHLHLMFCLHLFFLFETNKKEAYCIKQGVVVALHSILLMDWILRRTFNLDKFRSAKFRQASPACDWSCCLGHINASVQVSFKILVV</sequence>
<gene>
    <name evidence="2" type="ORF">KFK09_021871</name>
</gene>
<keyword evidence="1" id="KW-0812">Transmembrane</keyword>
<accession>A0A8T3AHG5</accession>
<comment type="caution">
    <text evidence="2">The sequence shown here is derived from an EMBL/GenBank/DDBJ whole genome shotgun (WGS) entry which is preliminary data.</text>
</comment>
<dbReference type="Proteomes" id="UP000829196">
    <property type="component" value="Unassembled WGS sequence"/>
</dbReference>
<proteinExistence type="predicted"/>
<protein>
    <submittedName>
        <fullName evidence="2">Uncharacterized protein</fullName>
    </submittedName>
</protein>
<organism evidence="2 3">
    <name type="scientific">Dendrobium nobile</name>
    <name type="common">Orchid</name>
    <dbReference type="NCBI Taxonomy" id="94219"/>
    <lineage>
        <taxon>Eukaryota</taxon>
        <taxon>Viridiplantae</taxon>
        <taxon>Streptophyta</taxon>
        <taxon>Embryophyta</taxon>
        <taxon>Tracheophyta</taxon>
        <taxon>Spermatophyta</taxon>
        <taxon>Magnoliopsida</taxon>
        <taxon>Liliopsida</taxon>
        <taxon>Asparagales</taxon>
        <taxon>Orchidaceae</taxon>
        <taxon>Epidendroideae</taxon>
        <taxon>Malaxideae</taxon>
        <taxon>Dendrobiinae</taxon>
        <taxon>Dendrobium</taxon>
    </lineage>
</organism>
<keyword evidence="1" id="KW-0472">Membrane</keyword>
<feature type="transmembrane region" description="Helical" evidence="1">
    <location>
        <begin position="20"/>
        <end position="38"/>
    </location>
</feature>
<evidence type="ECO:0000313" key="3">
    <source>
        <dbReference type="Proteomes" id="UP000829196"/>
    </source>
</evidence>
<evidence type="ECO:0000256" key="1">
    <source>
        <dbReference type="SAM" id="Phobius"/>
    </source>
</evidence>
<keyword evidence="3" id="KW-1185">Reference proteome</keyword>
<keyword evidence="1" id="KW-1133">Transmembrane helix</keyword>
<dbReference type="EMBL" id="JAGYWB010000016">
    <property type="protein sequence ID" value="KAI0495570.1"/>
    <property type="molecule type" value="Genomic_DNA"/>
</dbReference>